<reference evidence="2 3" key="1">
    <citation type="submission" date="2023-01" db="EMBL/GenBank/DDBJ databases">
        <title>Vibrio sp. KJ40-1 sp.nov, isolated from marine algae.</title>
        <authorList>
            <person name="Butt M."/>
            <person name="Kim J.M.J."/>
            <person name="Jeon C.O.C."/>
        </authorList>
    </citation>
    <scope>NUCLEOTIDE SEQUENCE [LARGE SCALE GENOMIC DNA]</scope>
    <source>
        <strain evidence="2 3">KJ40-1</strain>
    </source>
</reference>
<evidence type="ECO:0000313" key="3">
    <source>
        <dbReference type="Proteomes" id="UP001210678"/>
    </source>
</evidence>
<dbReference type="InterPro" id="IPR010634">
    <property type="entry name" value="DUF1223"/>
</dbReference>
<feature type="chain" id="PRO_5047098116" evidence="1">
    <location>
        <begin position="25"/>
        <end position="242"/>
    </location>
</feature>
<dbReference type="Pfam" id="PF06764">
    <property type="entry name" value="DUF1223"/>
    <property type="match status" value="1"/>
</dbReference>
<dbReference type="PANTHER" id="PTHR36057:SF1">
    <property type="entry name" value="LIPOPROTEIN LIPID ATTACHMENT SITE-LIKE PROTEIN, PUTATIVE (DUF1223)-RELATED"/>
    <property type="match status" value="1"/>
</dbReference>
<keyword evidence="3" id="KW-1185">Reference proteome</keyword>
<name>A0ABT4YQC0_9VIBR</name>
<keyword evidence="1" id="KW-0732">Signal</keyword>
<dbReference type="SUPFAM" id="SSF52833">
    <property type="entry name" value="Thioredoxin-like"/>
    <property type="match status" value="1"/>
</dbReference>
<comment type="caution">
    <text evidence="2">The sequence shown here is derived from an EMBL/GenBank/DDBJ whole genome shotgun (WGS) entry which is preliminary data.</text>
</comment>
<accession>A0ABT4YQC0</accession>
<feature type="signal peptide" evidence="1">
    <location>
        <begin position="1"/>
        <end position="24"/>
    </location>
</feature>
<protein>
    <submittedName>
        <fullName evidence="2">DUF1223 domain-containing protein</fullName>
    </submittedName>
</protein>
<dbReference type="InterPro" id="IPR036249">
    <property type="entry name" value="Thioredoxin-like_sf"/>
</dbReference>
<dbReference type="RefSeq" id="WP_272135345.1">
    <property type="nucleotide sequence ID" value="NZ_JAQLOI010000001.1"/>
</dbReference>
<dbReference type="PANTHER" id="PTHR36057">
    <property type="match status" value="1"/>
</dbReference>
<evidence type="ECO:0000313" key="2">
    <source>
        <dbReference type="EMBL" id="MDB1123747.1"/>
    </source>
</evidence>
<evidence type="ECO:0000256" key="1">
    <source>
        <dbReference type="SAM" id="SignalP"/>
    </source>
</evidence>
<gene>
    <name evidence="2" type="ORF">PGX00_08785</name>
</gene>
<sequence length="242" mass="27731">MYRFTTLSTTLSVLFGCFSTYANASEQSWKNDGEPAQIIELFTSEGCSSCPPADKYLSQFQHHVGLWYDFIPLAFHVDYWNYLGWKDEFSHPSFTQRQRLYKSYGAASSVYTPGFFVDGKEWRGYFSRSQLPVKSAFVAGELNLERIGNQFELSYSELGSYMAHFVLLAMDEKTKIKAGENRGKELEHDFVVLEKQQLLSESNWTFDISTWPDNADAVAVWLTKRDEFQPIQTVAGFLSSAE</sequence>
<organism evidence="2 3">
    <name type="scientific">Vibrio algarum</name>
    <dbReference type="NCBI Taxonomy" id="3020714"/>
    <lineage>
        <taxon>Bacteria</taxon>
        <taxon>Pseudomonadati</taxon>
        <taxon>Pseudomonadota</taxon>
        <taxon>Gammaproteobacteria</taxon>
        <taxon>Vibrionales</taxon>
        <taxon>Vibrionaceae</taxon>
        <taxon>Vibrio</taxon>
    </lineage>
</organism>
<proteinExistence type="predicted"/>
<dbReference type="Proteomes" id="UP001210678">
    <property type="component" value="Unassembled WGS sequence"/>
</dbReference>
<dbReference type="PROSITE" id="PS51257">
    <property type="entry name" value="PROKAR_LIPOPROTEIN"/>
    <property type="match status" value="1"/>
</dbReference>
<dbReference type="EMBL" id="JAQLOI010000001">
    <property type="protein sequence ID" value="MDB1123747.1"/>
    <property type="molecule type" value="Genomic_DNA"/>
</dbReference>